<comment type="caution">
    <text evidence="1">The sequence shown here is derived from an EMBL/GenBank/DDBJ whole genome shotgun (WGS) entry which is preliminary data.</text>
</comment>
<proteinExistence type="predicted"/>
<organism evidence="1 2">
    <name type="scientific">Caerostris extrusa</name>
    <name type="common">Bark spider</name>
    <name type="synonym">Caerostris bankana</name>
    <dbReference type="NCBI Taxonomy" id="172846"/>
    <lineage>
        <taxon>Eukaryota</taxon>
        <taxon>Metazoa</taxon>
        <taxon>Ecdysozoa</taxon>
        <taxon>Arthropoda</taxon>
        <taxon>Chelicerata</taxon>
        <taxon>Arachnida</taxon>
        <taxon>Araneae</taxon>
        <taxon>Araneomorphae</taxon>
        <taxon>Entelegynae</taxon>
        <taxon>Araneoidea</taxon>
        <taxon>Araneidae</taxon>
        <taxon>Caerostris</taxon>
    </lineage>
</organism>
<sequence length="200" mass="22850">MHDDDCKLIGHQPMEGVNGLSQGPGQCYNSQQYFHLNKFYTRDERFSKCPGLHKTPPNLLKLYQSVFSAPKPYCQLLELSDKLFFLLLSQKSTSGKRERSKLCYVNKQPRTPTIIQTINSYPNNMPIVAIHHPSTQTLHYFTTPIQQNYNLIFLNKPVTSTRLKQQPAVNIALQKLTEVTIKIPMLSGPCQDNSINSKIQ</sequence>
<protein>
    <submittedName>
        <fullName evidence="1">Uncharacterized protein</fullName>
    </submittedName>
</protein>
<evidence type="ECO:0000313" key="2">
    <source>
        <dbReference type="Proteomes" id="UP001054945"/>
    </source>
</evidence>
<dbReference type="EMBL" id="BPLR01014819">
    <property type="protein sequence ID" value="GIY71516.1"/>
    <property type="molecule type" value="Genomic_DNA"/>
</dbReference>
<evidence type="ECO:0000313" key="1">
    <source>
        <dbReference type="EMBL" id="GIY71516.1"/>
    </source>
</evidence>
<accession>A0AAV4VMV4</accession>
<dbReference type="Proteomes" id="UP001054945">
    <property type="component" value="Unassembled WGS sequence"/>
</dbReference>
<keyword evidence="2" id="KW-1185">Reference proteome</keyword>
<gene>
    <name evidence="1" type="ORF">CEXT_640381</name>
</gene>
<name>A0AAV4VMV4_CAEEX</name>
<reference evidence="1 2" key="1">
    <citation type="submission" date="2021-06" db="EMBL/GenBank/DDBJ databases">
        <title>Caerostris extrusa draft genome.</title>
        <authorList>
            <person name="Kono N."/>
            <person name="Arakawa K."/>
        </authorList>
    </citation>
    <scope>NUCLEOTIDE SEQUENCE [LARGE SCALE GENOMIC DNA]</scope>
</reference>
<dbReference type="AlphaFoldDB" id="A0AAV4VMV4"/>